<dbReference type="InterPro" id="IPR016155">
    <property type="entry name" value="Mopterin_synth/thiamin_S_b"/>
</dbReference>
<dbReference type="InterPro" id="IPR005346">
    <property type="entry name" value="RnfH"/>
</dbReference>
<keyword evidence="4" id="KW-1185">Reference proteome</keyword>
<dbReference type="EMBL" id="AP018933">
    <property type="protein sequence ID" value="BBG29031.1"/>
    <property type="molecule type" value="Genomic_DNA"/>
</dbReference>
<dbReference type="PANTHER" id="PTHR37483:SF1">
    <property type="entry name" value="UPF0125 PROTEIN RATB"/>
    <property type="match status" value="1"/>
</dbReference>
<dbReference type="HAMAP" id="MF_00460">
    <property type="entry name" value="UPF0125_RnfH"/>
    <property type="match status" value="1"/>
</dbReference>
<dbReference type="AlphaFoldDB" id="A0A348HBM9"/>
<organism evidence="3 4">
    <name type="scientific">Zymobacter palmae</name>
    <dbReference type="NCBI Taxonomy" id="33074"/>
    <lineage>
        <taxon>Bacteria</taxon>
        <taxon>Pseudomonadati</taxon>
        <taxon>Pseudomonadota</taxon>
        <taxon>Gammaproteobacteria</taxon>
        <taxon>Oceanospirillales</taxon>
        <taxon>Halomonadaceae</taxon>
        <taxon>Zymobacter group</taxon>
        <taxon>Zymobacter</taxon>
    </lineage>
</organism>
<dbReference type="Proteomes" id="UP000267342">
    <property type="component" value="Chromosome"/>
</dbReference>
<dbReference type="KEGG" id="zpl:ZBT109_0233"/>
<dbReference type="Gene3D" id="3.10.20.280">
    <property type="entry name" value="RnfH-like"/>
    <property type="match status" value="1"/>
</dbReference>
<accession>A0A348HBM9</accession>
<dbReference type="PANTHER" id="PTHR37483">
    <property type="entry name" value="UPF0125 PROTEIN RATB"/>
    <property type="match status" value="1"/>
</dbReference>
<evidence type="ECO:0000256" key="2">
    <source>
        <dbReference type="HAMAP-Rule" id="MF_00460"/>
    </source>
</evidence>
<protein>
    <recommendedName>
        <fullName evidence="2">UPF0125 protein ZBT109_0233</fullName>
    </recommendedName>
</protein>
<evidence type="ECO:0000313" key="3">
    <source>
        <dbReference type="EMBL" id="BBG29031.1"/>
    </source>
</evidence>
<dbReference type="Pfam" id="PF03658">
    <property type="entry name" value="Ub-RnfH"/>
    <property type="match status" value="1"/>
</dbReference>
<sequence length="108" mass="12183">MRTAEPTSPMLAIEVAYASETEQVLLRCKVPVGTTVRQAFVQSGIDRHMEALTLDDLASVPLGIFSRPVHDPDTQQVQHGDRIEGYRPITCDPKQMRRMRAAQRPLRQ</sequence>
<evidence type="ECO:0000256" key="1">
    <source>
        <dbReference type="ARBA" id="ARBA00010645"/>
    </source>
</evidence>
<gene>
    <name evidence="3" type="ORF">ZBT109_0233</name>
</gene>
<proteinExistence type="inferred from homology"/>
<evidence type="ECO:0000313" key="4">
    <source>
        <dbReference type="Proteomes" id="UP000267342"/>
    </source>
</evidence>
<reference evidence="3 4" key="1">
    <citation type="submission" date="2018-09" db="EMBL/GenBank/DDBJ databases">
        <title>Zymobacter palmae IAM14233 (=T109) whole genome analysis.</title>
        <authorList>
            <person name="Yanase H."/>
        </authorList>
    </citation>
    <scope>NUCLEOTIDE SEQUENCE [LARGE SCALE GENOMIC DNA]</scope>
    <source>
        <strain evidence="3 4">IAM14233</strain>
    </source>
</reference>
<dbReference type="InterPro" id="IPR037021">
    <property type="entry name" value="RnfH_sf"/>
</dbReference>
<comment type="similarity">
    <text evidence="1 2">Belongs to the UPF0125 (RnfH) family.</text>
</comment>
<name>A0A348HBM9_9GAMM</name>
<dbReference type="SUPFAM" id="SSF54285">
    <property type="entry name" value="MoaD/ThiS"/>
    <property type="match status" value="1"/>
</dbReference>
<dbReference type="STRING" id="1123510.GCA_000620025_02356"/>